<reference evidence="2" key="1">
    <citation type="journal article" date="2024" name="Front. Bioeng. Biotechnol.">
        <title>Genome-scale model development and genomic sequencing of the oleaginous clade Lipomyces.</title>
        <authorList>
            <person name="Czajka J.J."/>
            <person name="Han Y."/>
            <person name="Kim J."/>
            <person name="Mondo S.J."/>
            <person name="Hofstad B.A."/>
            <person name="Robles A."/>
            <person name="Haridas S."/>
            <person name="Riley R."/>
            <person name="LaButti K."/>
            <person name="Pangilinan J."/>
            <person name="Andreopoulos W."/>
            <person name="Lipzen A."/>
            <person name="Yan J."/>
            <person name="Wang M."/>
            <person name="Ng V."/>
            <person name="Grigoriev I.V."/>
            <person name="Spatafora J.W."/>
            <person name="Magnuson J.K."/>
            <person name="Baker S.E."/>
            <person name="Pomraning K.R."/>
        </authorList>
    </citation>
    <scope>NUCLEOTIDE SEQUENCE [LARGE SCALE GENOMIC DNA]</scope>
    <source>
        <strain evidence="2">CBS 7786</strain>
    </source>
</reference>
<comment type="caution">
    <text evidence="1">The sequence shown here is derived from an EMBL/GenBank/DDBJ whole genome shotgun (WGS) entry which is preliminary data.</text>
</comment>
<evidence type="ECO:0000313" key="1">
    <source>
        <dbReference type="EMBL" id="KAK9234030.1"/>
    </source>
</evidence>
<dbReference type="EMBL" id="MU971529">
    <property type="protein sequence ID" value="KAK9234030.1"/>
    <property type="molecule type" value="Genomic_DNA"/>
</dbReference>
<proteinExistence type="predicted"/>
<name>A0ACC3SQW8_LIPKO</name>
<sequence>MHFIQVMHFILEVQDSGNGTQHRLSTYKRIVVQISNKQLRGNNGKPVESIAEVQW</sequence>
<dbReference type="Proteomes" id="UP001433508">
    <property type="component" value="Unassembled WGS sequence"/>
</dbReference>
<keyword evidence="2" id="KW-1185">Reference proteome</keyword>
<gene>
    <name evidence="1" type="ORF">V1525DRAFT_414422</name>
</gene>
<organism evidence="1 2">
    <name type="scientific">Lipomyces kononenkoae</name>
    <name type="common">Yeast</name>
    <dbReference type="NCBI Taxonomy" id="34357"/>
    <lineage>
        <taxon>Eukaryota</taxon>
        <taxon>Fungi</taxon>
        <taxon>Dikarya</taxon>
        <taxon>Ascomycota</taxon>
        <taxon>Saccharomycotina</taxon>
        <taxon>Lipomycetes</taxon>
        <taxon>Lipomycetales</taxon>
        <taxon>Lipomycetaceae</taxon>
        <taxon>Lipomyces</taxon>
    </lineage>
</organism>
<protein>
    <submittedName>
        <fullName evidence="1">Uncharacterized protein</fullName>
    </submittedName>
</protein>
<evidence type="ECO:0000313" key="2">
    <source>
        <dbReference type="Proteomes" id="UP001433508"/>
    </source>
</evidence>
<accession>A0ACC3SQW8</accession>